<organism evidence="1 2">
    <name type="scientific">Acinetobacter variabilis</name>
    <dbReference type="NCBI Taxonomy" id="70346"/>
    <lineage>
        <taxon>Bacteria</taxon>
        <taxon>Pseudomonadati</taxon>
        <taxon>Pseudomonadota</taxon>
        <taxon>Gammaproteobacteria</taxon>
        <taxon>Moraxellales</taxon>
        <taxon>Moraxellaceae</taxon>
        <taxon>Acinetobacter</taxon>
    </lineage>
</organism>
<evidence type="ECO:0000313" key="2">
    <source>
        <dbReference type="Proteomes" id="UP000596079"/>
    </source>
</evidence>
<dbReference type="PROSITE" id="PS51257">
    <property type="entry name" value="PROKAR_LIPOPROTEIN"/>
    <property type="match status" value="1"/>
</dbReference>
<evidence type="ECO:0000313" key="1">
    <source>
        <dbReference type="EMBL" id="QQN89453.1"/>
    </source>
</evidence>
<reference evidence="1 2" key="1">
    <citation type="submission" date="2020-08" db="EMBL/GenBank/DDBJ databases">
        <title>Emergence of ISAba1-mediated novel tet(X) in Acinetobacter variabilis from a chicken farm.</title>
        <authorList>
            <person name="Peng K."/>
            <person name="Li R."/>
        </authorList>
    </citation>
    <scope>NUCLEOTIDE SEQUENCE [LARGE SCALE GENOMIC DNA]</scope>
    <source>
        <strain evidence="1 2">XM9F202-2</strain>
    </source>
</reference>
<protein>
    <recommendedName>
        <fullName evidence="3">Lipoprotein</fullName>
    </recommendedName>
</protein>
<dbReference type="RefSeq" id="WP_180003504.1">
    <property type="nucleotide sequence ID" value="NZ_CP060811.1"/>
</dbReference>
<accession>A0A7T7WLF1</accession>
<proteinExistence type="predicted"/>
<dbReference type="EMBL" id="CP060811">
    <property type="protein sequence ID" value="QQN89453.1"/>
    <property type="molecule type" value="Genomic_DNA"/>
</dbReference>
<gene>
    <name evidence="1" type="ORF">IAQ69_07335</name>
</gene>
<dbReference type="AlphaFoldDB" id="A0A7T7WLF1"/>
<dbReference type="Proteomes" id="UP000596079">
    <property type="component" value="Chromosome"/>
</dbReference>
<sequence length="161" mass="17878">MQISKVSKYIKETATFGLLASLVLLQGCVKMILPTSESELISKSIGKGGSVDVPLGYVDAYANLKQAYLRCEQVKTANSYVLVDANLDREKNLAIFFGKAPYGTYLFKTTITPSDANNSKLTLHLMKAQLLTEKANQNLLQKRLERDRLRALGQDTKCNKD</sequence>
<name>A0A7T7WLF1_9GAMM</name>
<evidence type="ECO:0008006" key="3">
    <source>
        <dbReference type="Google" id="ProtNLM"/>
    </source>
</evidence>